<sequence>MLCDLNYVGARIEINLLEFQK</sequence>
<accession>A0A0A9B3D2</accession>
<protein>
    <submittedName>
        <fullName evidence="1">Uncharacterized protein</fullName>
    </submittedName>
</protein>
<dbReference type="AlphaFoldDB" id="A0A0A9B3D2"/>
<name>A0A0A9B3D2_ARUDO</name>
<reference evidence="1" key="2">
    <citation type="journal article" date="2015" name="Data Brief">
        <title>Shoot transcriptome of the giant reed, Arundo donax.</title>
        <authorList>
            <person name="Barrero R.A."/>
            <person name="Guerrero F.D."/>
            <person name="Moolhuijzen P."/>
            <person name="Goolsby J.A."/>
            <person name="Tidwell J."/>
            <person name="Bellgard S.E."/>
            <person name="Bellgard M.I."/>
        </authorList>
    </citation>
    <scope>NUCLEOTIDE SEQUENCE</scope>
    <source>
        <tissue evidence="1">Shoot tissue taken approximately 20 cm above the soil surface</tissue>
    </source>
</reference>
<evidence type="ECO:0000313" key="1">
    <source>
        <dbReference type="EMBL" id="JAD57891.1"/>
    </source>
</evidence>
<organism evidence="1">
    <name type="scientific">Arundo donax</name>
    <name type="common">Giant reed</name>
    <name type="synonym">Donax arundinaceus</name>
    <dbReference type="NCBI Taxonomy" id="35708"/>
    <lineage>
        <taxon>Eukaryota</taxon>
        <taxon>Viridiplantae</taxon>
        <taxon>Streptophyta</taxon>
        <taxon>Embryophyta</taxon>
        <taxon>Tracheophyta</taxon>
        <taxon>Spermatophyta</taxon>
        <taxon>Magnoliopsida</taxon>
        <taxon>Liliopsida</taxon>
        <taxon>Poales</taxon>
        <taxon>Poaceae</taxon>
        <taxon>PACMAD clade</taxon>
        <taxon>Arundinoideae</taxon>
        <taxon>Arundineae</taxon>
        <taxon>Arundo</taxon>
    </lineage>
</organism>
<reference evidence="1" key="1">
    <citation type="submission" date="2014-09" db="EMBL/GenBank/DDBJ databases">
        <authorList>
            <person name="Magalhaes I.L.F."/>
            <person name="Oliveira U."/>
            <person name="Santos F.R."/>
            <person name="Vidigal T.H.D.A."/>
            <person name="Brescovit A.D."/>
            <person name="Santos A.J."/>
        </authorList>
    </citation>
    <scope>NUCLEOTIDE SEQUENCE</scope>
    <source>
        <tissue evidence="1">Shoot tissue taken approximately 20 cm above the soil surface</tissue>
    </source>
</reference>
<dbReference type="EMBL" id="GBRH01240004">
    <property type="protein sequence ID" value="JAD57891.1"/>
    <property type="molecule type" value="Transcribed_RNA"/>
</dbReference>
<proteinExistence type="predicted"/>